<dbReference type="RefSeq" id="WP_280879918.1">
    <property type="nucleotide sequence ID" value="NZ_JARXVH010000011.1"/>
</dbReference>
<dbReference type="InterPro" id="IPR011059">
    <property type="entry name" value="Metal-dep_hydrolase_composite"/>
</dbReference>
<feature type="domain" description="Amidohydrolase 3" evidence="1">
    <location>
        <begin position="58"/>
        <end position="500"/>
    </location>
</feature>
<keyword evidence="3" id="KW-1185">Reference proteome</keyword>
<dbReference type="PANTHER" id="PTHR22642:SF2">
    <property type="entry name" value="PROTEIN LONG AFTER FAR-RED 3"/>
    <property type="match status" value="1"/>
</dbReference>
<accession>A0ABT6LT59</accession>
<comment type="caution">
    <text evidence="2">The sequence shown here is derived from an EMBL/GenBank/DDBJ whole genome shotgun (WGS) entry which is preliminary data.</text>
</comment>
<reference evidence="2 3" key="1">
    <citation type="submission" date="2023-04" db="EMBL/GenBank/DDBJ databases">
        <title>Forest soil microbial communities from Buena Vista Peninsula, Colon Province, Panama.</title>
        <authorList>
            <person name="Bouskill N."/>
        </authorList>
    </citation>
    <scope>NUCLEOTIDE SEQUENCE [LARGE SCALE GENOMIC DNA]</scope>
    <source>
        <strain evidence="2 3">GGS1</strain>
    </source>
</reference>
<sequence length="505" mass="53481">MTSLDGISGPLADTLADRPPALTLARVRLGAGGPLRSVRIEDGRIVAIAEGDLGDGPVVDLDGRTVLPGLWDAHVHAAQWAGNRHRADLAGLGSARAVADAVRAYAAELPGGDVLLGQGFRDGLWPDVPHKSLLDAASPDRPVALISADLHAAWLNSPCLALVGRGDHPTGVLREHECFEAITALPEVPEEVLDRWVADACRDAAARGVTGFIDFHFSDNLADWSRRAGSSPLPVRVRAAVYPAHLEAAIERGLRTGDVLPGTGGLVQVGPLKLFTDGSLNTRTALCCDPYPGMEDTEEAYGIEETPYAELVRLMRRASAHGIEPAVHAIGDRANTLALDAFEAVRCRGRIEHAQLLSAADVPRFAELGVTASVQPAHATDDRDVADVHWAGRTGRAFAYADLLASGARLEFGSDAPVSPLDPWLGIASAVSRTSDERAAWHPEQRVPVRAALAASALGRSLIRVGDEADLVVVDVDPLEADTDTLREMPVHATLLAGRWTHGPC</sequence>
<dbReference type="InterPro" id="IPR032466">
    <property type="entry name" value="Metal_Hydrolase"/>
</dbReference>
<proteinExistence type="predicted"/>
<dbReference type="Pfam" id="PF07969">
    <property type="entry name" value="Amidohydro_3"/>
    <property type="match status" value="1"/>
</dbReference>
<gene>
    <name evidence="2" type="ORF">M2283_006419</name>
</gene>
<dbReference type="PANTHER" id="PTHR22642">
    <property type="entry name" value="IMIDAZOLONEPROPIONASE"/>
    <property type="match status" value="1"/>
</dbReference>
<dbReference type="InterPro" id="IPR033932">
    <property type="entry name" value="YtcJ-like"/>
</dbReference>
<dbReference type="InterPro" id="IPR013108">
    <property type="entry name" value="Amidohydro_3"/>
</dbReference>
<dbReference type="Proteomes" id="UP001160499">
    <property type="component" value="Unassembled WGS sequence"/>
</dbReference>
<dbReference type="Gene3D" id="2.30.40.10">
    <property type="entry name" value="Urease, subunit C, domain 1"/>
    <property type="match status" value="1"/>
</dbReference>
<evidence type="ECO:0000313" key="3">
    <source>
        <dbReference type="Proteomes" id="UP001160499"/>
    </source>
</evidence>
<dbReference type="SUPFAM" id="SSF51556">
    <property type="entry name" value="Metallo-dependent hydrolases"/>
    <property type="match status" value="1"/>
</dbReference>
<dbReference type="Gene3D" id="3.10.310.70">
    <property type="match status" value="1"/>
</dbReference>
<evidence type="ECO:0000313" key="2">
    <source>
        <dbReference type="EMBL" id="MDH6219085.1"/>
    </source>
</evidence>
<protein>
    <submittedName>
        <fullName evidence="2">Amidohydrolase YtcJ</fullName>
    </submittedName>
</protein>
<evidence type="ECO:0000259" key="1">
    <source>
        <dbReference type="Pfam" id="PF07969"/>
    </source>
</evidence>
<dbReference type="Gene3D" id="3.20.20.140">
    <property type="entry name" value="Metal-dependent hydrolases"/>
    <property type="match status" value="1"/>
</dbReference>
<organism evidence="2 3">
    <name type="scientific">Streptomyces pseudovenezuelae</name>
    <dbReference type="NCBI Taxonomy" id="67350"/>
    <lineage>
        <taxon>Bacteria</taxon>
        <taxon>Bacillati</taxon>
        <taxon>Actinomycetota</taxon>
        <taxon>Actinomycetes</taxon>
        <taxon>Kitasatosporales</taxon>
        <taxon>Streptomycetaceae</taxon>
        <taxon>Streptomyces</taxon>
        <taxon>Streptomyces aurantiacus group</taxon>
    </lineage>
</organism>
<dbReference type="CDD" id="cd01300">
    <property type="entry name" value="YtcJ_like"/>
    <property type="match status" value="1"/>
</dbReference>
<name>A0ABT6LT59_9ACTN</name>
<dbReference type="SUPFAM" id="SSF51338">
    <property type="entry name" value="Composite domain of metallo-dependent hydrolases"/>
    <property type="match status" value="1"/>
</dbReference>
<dbReference type="EMBL" id="JARXVH010000011">
    <property type="protein sequence ID" value="MDH6219085.1"/>
    <property type="molecule type" value="Genomic_DNA"/>
</dbReference>